<evidence type="ECO:0000256" key="2">
    <source>
        <dbReference type="ARBA" id="ARBA00022649"/>
    </source>
</evidence>
<dbReference type="InterPro" id="IPR051813">
    <property type="entry name" value="HepT_RNase_toxin"/>
</dbReference>
<reference evidence="7" key="1">
    <citation type="journal article" date="2015" name="MBio">
        <title>Genome-Resolved Metagenomic Analysis Reveals Roles for Candidate Phyla and Other Microbial Community Members in Biogeochemical Transformations in Oil Reservoirs.</title>
        <authorList>
            <person name="Hu P."/>
            <person name="Tom L."/>
            <person name="Singh A."/>
            <person name="Thomas B.C."/>
            <person name="Baker B.J."/>
            <person name="Piceno Y.M."/>
            <person name="Andersen G.L."/>
            <person name="Banfield J.F."/>
        </authorList>
    </citation>
    <scope>NUCLEOTIDE SEQUENCE [LARGE SCALE GENOMIC DNA]</scope>
</reference>
<dbReference type="Proteomes" id="UP000054260">
    <property type="component" value="Unassembled WGS sequence"/>
</dbReference>
<dbReference type="PATRIC" id="fig|1236046.6.peg.1391"/>
<evidence type="ECO:0000256" key="1">
    <source>
        <dbReference type="ARBA" id="ARBA00022553"/>
    </source>
</evidence>
<comment type="caution">
    <text evidence="6">The sequence shown here is derived from an EMBL/GenBank/DDBJ whole genome shotgun (WGS) entry which is preliminary data.</text>
</comment>
<dbReference type="PANTHER" id="PTHR34139:SF1">
    <property type="entry name" value="RNASE MJ1380-RELATED"/>
    <property type="match status" value="1"/>
</dbReference>
<evidence type="ECO:0000313" key="6">
    <source>
        <dbReference type="EMBL" id="KUK66690.1"/>
    </source>
</evidence>
<name>A0A101GYW5_9BACT</name>
<dbReference type="EMBL" id="LGGH01000186">
    <property type="protein sequence ID" value="KUK66690.1"/>
    <property type="molecule type" value="Genomic_DNA"/>
</dbReference>
<evidence type="ECO:0000256" key="3">
    <source>
        <dbReference type="ARBA" id="ARBA00022722"/>
    </source>
</evidence>
<keyword evidence="2" id="KW-1277">Toxin-antitoxin system</keyword>
<dbReference type="GO" id="GO:0016787">
    <property type="term" value="F:hydrolase activity"/>
    <property type="evidence" value="ECO:0007669"/>
    <property type="project" value="UniProtKB-KW"/>
</dbReference>
<dbReference type="PANTHER" id="PTHR34139">
    <property type="entry name" value="UPF0331 PROTEIN MJ0127"/>
    <property type="match status" value="1"/>
</dbReference>
<keyword evidence="3" id="KW-0540">Nuclease</keyword>
<protein>
    <recommendedName>
        <fullName evidence="8">DUF86 domain-containing protein</fullName>
    </recommendedName>
</protein>
<keyword evidence="4" id="KW-0547">Nucleotide-binding</keyword>
<proteinExistence type="predicted"/>
<keyword evidence="5" id="KW-0378">Hydrolase</keyword>
<accession>A0A101GYW5</accession>
<keyword evidence="1" id="KW-0597">Phosphoprotein</keyword>
<dbReference type="Pfam" id="PF01934">
    <property type="entry name" value="HepT-like"/>
    <property type="match status" value="1"/>
</dbReference>
<dbReference type="GO" id="GO:0000166">
    <property type="term" value="F:nucleotide binding"/>
    <property type="evidence" value="ECO:0007669"/>
    <property type="project" value="UniProtKB-KW"/>
</dbReference>
<sequence length="112" mass="13086">MKRVYSDYLNDIIAEIDLIFDFCKEIKNASEFLNDKKTVRATIRSLEIIGEAVKKLPKEITDNYPEIPWRSIAGMRDILIHEYFGVNMNLVWNTIQKELLPLRTAAQKIIDD</sequence>
<dbReference type="GO" id="GO:0004540">
    <property type="term" value="F:RNA nuclease activity"/>
    <property type="evidence" value="ECO:0007669"/>
    <property type="project" value="InterPro"/>
</dbReference>
<dbReference type="AlphaFoldDB" id="A0A101GYW5"/>
<dbReference type="GO" id="GO:0110001">
    <property type="term" value="C:toxin-antitoxin complex"/>
    <property type="evidence" value="ECO:0007669"/>
    <property type="project" value="InterPro"/>
</dbReference>
<evidence type="ECO:0000313" key="7">
    <source>
        <dbReference type="Proteomes" id="UP000054260"/>
    </source>
</evidence>
<dbReference type="InterPro" id="IPR008201">
    <property type="entry name" value="HepT-like"/>
</dbReference>
<evidence type="ECO:0008006" key="8">
    <source>
        <dbReference type="Google" id="ProtNLM"/>
    </source>
</evidence>
<evidence type="ECO:0000256" key="4">
    <source>
        <dbReference type="ARBA" id="ARBA00022741"/>
    </source>
</evidence>
<organism evidence="6 7">
    <name type="scientific">Mesotoga infera</name>
    <dbReference type="NCBI Taxonomy" id="1236046"/>
    <lineage>
        <taxon>Bacteria</taxon>
        <taxon>Thermotogati</taxon>
        <taxon>Thermotogota</taxon>
        <taxon>Thermotogae</taxon>
        <taxon>Kosmotogales</taxon>
        <taxon>Kosmotogaceae</taxon>
        <taxon>Mesotoga</taxon>
    </lineage>
</organism>
<gene>
    <name evidence="6" type="ORF">XD86_1118</name>
</gene>
<evidence type="ECO:0000256" key="5">
    <source>
        <dbReference type="ARBA" id="ARBA00022801"/>
    </source>
</evidence>